<evidence type="ECO:0000256" key="1">
    <source>
        <dbReference type="SAM" id="MobiDB-lite"/>
    </source>
</evidence>
<evidence type="ECO:0000313" key="2">
    <source>
        <dbReference type="EMBL" id="QQC62817.1"/>
    </source>
</evidence>
<reference evidence="2 3" key="1">
    <citation type="submission" date="2020-12" db="EMBL/GenBank/DDBJ databases">
        <title>FDA dAtabase for Regulatory Grade micrObial Sequences (FDA-ARGOS): Supporting development and validation of Infectious Disease Dx tests.</title>
        <authorList>
            <person name="Nelson B."/>
            <person name="Plummer A."/>
            <person name="Tallon L."/>
            <person name="Sadzewicz L."/>
            <person name="Zhao X."/>
            <person name="Boylan J."/>
            <person name="Ott S."/>
            <person name="Bowen H."/>
            <person name="Vavikolanu K."/>
            <person name="Mehta A."/>
            <person name="Aluvathingal J."/>
            <person name="Nadendla S."/>
            <person name="Myers T."/>
            <person name="Yan Y."/>
            <person name="Sichtig H."/>
        </authorList>
    </citation>
    <scope>NUCLEOTIDE SEQUENCE [LARGE SCALE GENOMIC DNA]</scope>
    <source>
        <strain evidence="2 3">FDAARGOS_1049</strain>
    </source>
</reference>
<name>A0A7T4N061_9BURK</name>
<accession>A0A7T4N061</accession>
<sequence>MVVLNLRAARAVMRDAGETRSGRGGAATLCVACDSETAGVLKQQSRHDSTSAADSKDR</sequence>
<dbReference type="EMBL" id="CP066075">
    <property type="protein sequence ID" value="QQC62817.1"/>
    <property type="molecule type" value="Genomic_DNA"/>
</dbReference>
<dbReference type="KEGG" id="pgis:I6I06_10835"/>
<feature type="compositionally biased region" description="Basic and acidic residues" evidence="1">
    <location>
        <begin position="45"/>
        <end position="58"/>
    </location>
</feature>
<evidence type="ECO:0000313" key="3">
    <source>
        <dbReference type="Proteomes" id="UP000595610"/>
    </source>
</evidence>
<dbReference type="Proteomes" id="UP000595610">
    <property type="component" value="Chromosome 1"/>
</dbReference>
<organism evidence="2 3">
    <name type="scientific">Paraburkholderia ginsengisoli</name>
    <dbReference type="NCBI Taxonomy" id="311231"/>
    <lineage>
        <taxon>Bacteria</taxon>
        <taxon>Pseudomonadati</taxon>
        <taxon>Pseudomonadota</taxon>
        <taxon>Betaproteobacteria</taxon>
        <taxon>Burkholderiales</taxon>
        <taxon>Burkholderiaceae</taxon>
        <taxon>Paraburkholderia</taxon>
    </lineage>
</organism>
<dbReference type="RefSeq" id="WP_157004219.1">
    <property type="nucleotide sequence ID" value="NZ_CP066075.1"/>
</dbReference>
<protein>
    <submittedName>
        <fullName evidence="2">Uncharacterized protein</fullName>
    </submittedName>
</protein>
<gene>
    <name evidence="2" type="ORF">I6I06_10835</name>
</gene>
<dbReference type="AlphaFoldDB" id="A0A7T4N061"/>
<feature type="region of interest" description="Disordered" evidence="1">
    <location>
        <begin position="39"/>
        <end position="58"/>
    </location>
</feature>
<proteinExistence type="predicted"/>
<keyword evidence="3" id="KW-1185">Reference proteome</keyword>